<evidence type="ECO:0000313" key="2">
    <source>
        <dbReference type="EMBL" id="GAI08925.1"/>
    </source>
</evidence>
<feature type="compositionally biased region" description="Polar residues" evidence="1">
    <location>
        <begin position="51"/>
        <end position="65"/>
    </location>
</feature>
<sequence>KTGNSGAKGYYHGGGGGAGGQGGGLYGGPGGAGGRHDSPGNNGNKGGYAASQGQGDTSVDESLNMGSGGGGAGGAGGSVSGTTGGTGGGGGGGGAANRGGGWIKLFASHSINILGNILSKGLDNLAGNGGNGGNGDGNYSGYGGGGGNAGSAGLSNGGAGGKKSQVTQYAKPGGEGAWGAGGGILLKCPSAILITGTIDNRGGGNSPDNGGTVKIFYAGAIPSIARIYTGRLYTQSLETFTETTIICPACGSTLKLTVSSVESNNLPMICPVCGEPVGTGYTVAIITELPWPIYTTKSIICSQCGSELELTISSKPEENIAQVCPVCGAPAD</sequence>
<dbReference type="AlphaFoldDB" id="X1M2N5"/>
<organism evidence="2">
    <name type="scientific">marine sediment metagenome</name>
    <dbReference type="NCBI Taxonomy" id="412755"/>
    <lineage>
        <taxon>unclassified sequences</taxon>
        <taxon>metagenomes</taxon>
        <taxon>ecological metagenomes</taxon>
    </lineage>
</organism>
<feature type="non-terminal residue" evidence="2">
    <location>
        <position position="1"/>
    </location>
</feature>
<reference evidence="2" key="1">
    <citation type="journal article" date="2014" name="Front. Microbiol.">
        <title>High frequency of phylogenetically diverse reductive dehalogenase-homologous genes in deep subseafloor sedimentary metagenomes.</title>
        <authorList>
            <person name="Kawai M."/>
            <person name="Futagami T."/>
            <person name="Toyoda A."/>
            <person name="Takaki Y."/>
            <person name="Nishi S."/>
            <person name="Hori S."/>
            <person name="Arai W."/>
            <person name="Tsubouchi T."/>
            <person name="Morono Y."/>
            <person name="Uchiyama I."/>
            <person name="Ito T."/>
            <person name="Fujiyama A."/>
            <person name="Inagaki F."/>
            <person name="Takami H."/>
        </authorList>
    </citation>
    <scope>NUCLEOTIDE SEQUENCE</scope>
    <source>
        <strain evidence="2">Expedition CK06-06</strain>
    </source>
</reference>
<comment type="caution">
    <text evidence="2">The sequence shown here is derived from an EMBL/GenBank/DDBJ whole genome shotgun (WGS) entry which is preliminary data.</text>
</comment>
<feature type="compositionally biased region" description="Gly residues" evidence="1">
    <location>
        <begin position="13"/>
        <end position="33"/>
    </location>
</feature>
<evidence type="ECO:0000256" key="1">
    <source>
        <dbReference type="SAM" id="MobiDB-lite"/>
    </source>
</evidence>
<accession>X1M2N5</accession>
<feature type="region of interest" description="Disordered" evidence="1">
    <location>
        <begin position="13"/>
        <end position="93"/>
    </location>
</feature>
<feature type="compositionally biased region" description="Gly residues" evidence="1">
    <location>
        <begin position="66"/>
        <end position="93"/>
    </location>
</feature>
<name>X1M2N5_9ZZZZ</name>
<dbReference type="EMBL" id="BARV01003577">
    <property type="protein sequence ID" value="GAI08925.1"/>
    <property type="molecule type" value="Genomic_DNA"/>
</dbReference>
<gene>
    <name evidence="2" type="ORF">S06H3_08470</name>
</gene>
<proteinExistence type="predicted"/>
<protein>
    <submittedName>
        <fullName evidence="2">Uncharacterized protein</fullName>
    </submittedName>
</protein>